<sequence>MEDHSESTHAPSSDDNLAAGGGLSSHSNQDTSEEHPHTGSSLFGAVDTDNAQGSPGSLRTRPVTGAGRGRHGVVRAQRRRESPPPPPPPPEFGDGPVVGQPAARVPTPPTAAAATATTGWKAAPTAPSASRPASTRCSCPVSMSSASSAPKAPSKTHDGAPCAGRRCRLTTWTTHCCWTRSSSSSRWRSPTATSGSTRDATAGGSTTSGRRPTLRRPSRAARSAPSCSWPGTGTWSTSRRCSSCAARTRRDGGASNATSPRPPKRAWPGSGRRAPLRPSLRPVWKARCRRWRWRRRRPAGTTSGRRTETAARGCSGRRRGYGILQADCLDRVLPRAQIRGTWTLVMTAR</sequence>
<evidence type="ECO:0000256" key="1">
    <source>
        <dbReference type="SAM" id="MobiDB-lite"/>
    </source>
</evidence>
<gene>
    <name evidence="2" type="ORF">FJT64_018030</name>
</gene>
<accession>A0A6A4X9K6</accession>
<name>A0A6A4X9K6_AMPAM</name>
<protein>
    <submittedName>
        <fullName evidence="2">Uncharacterized protein</fullName>
    </submittedName>
</protein>
<feature type="compositionally biased region" description="Low complexity" evidence="1">
    <location>
        <begin position="181"/>
        <end position="211"/>
    </location>
</feature>
<feature type="region of interest" description="Disordered" evidence="1">
    <location>
        <begin position="181"/>
        <end position="277"/>
    </location>
</feature>
<reference evidence="2 3" key="1">
    <citation type="submission" date="2019-07" db="EMBL/GenBank/DDBJ databases">
        <title>Draft genome assembly of a fouling barnacle, Amphibalanus amphitrite (Darwin, 1854): The first reference genome for Thecostraca.</title>
        <authorList>
            <person name="Kim W."/>
        </authorList>
    </citation>
    <scope>NUCLEOTIDE SEQUENCE [LARGE SCALE GENOMIC DNA]</scope>
    <source>
        <strain evidence="2">SNU_AA5</strain>
        <tissue evidence="2">Soma without cirri and trophi</tissue>
    </source>
</reference>
<feature type="region of interest" description="Disordered" evidence="1">
    <location>
        <begin position="1"/>
        <end position="162"/>
    </location>
</feature>
<organism evidence="2 3">
    <name type="scientific">Amphibalanus amphitrite</name>
    <name type="common">Striped barnacle</name>
    <name type="synonym">Balanus amphitrite</name>
    <dbReference type="NCBI Taxonomy" id="1232801"/>
    <lineage>
        <taxon>Eukaryota</taxon>
        <taxon>Metazoa</taxon>
        <taxon>Ecdysozoa</taxon>
        <taxon>Arthropoda</taxon>
        <taxon>Crustacea</taxon>
        <taxon>Multicrustacea</taxon>
        <taxon>Cirripedia</taxon>
        <taxon>Thoracica</taxon>
        <taxon>Thoracicalcarea</taxon>
        <taxon>Balanomorpha</taxon>
        <taxon>Balanoidea</taxon>
        <taxon>Balanidae</taxon>
        <taxon>Amphibalaninae</taxon>
        <taxon>Amphibalanus</taxon>
    </lineage>
</organism>
<dbReference type="OrthoDB" id="10065815at2759"/>
<proteinExistence type="predicted"/>
<dbReference type="AlphaFoldDB" id="A0A6A4X9K6"/>
<evidence type="ECO:0000313" key="3">
    <source>
        <dbReference type="Proteomes" id="UP000440578"/>
    </source>
</evidence>
<evidence type="ECO:0000313" key="2">
    <source>
        <dbReference type="EMBL" id="KAF0311111.1"/>
    </source>
</evidence>
<keyword evidence="3" id="KW-1185">Reference proteome</keyword>
<dbReference type="Proteomes" id="UP000440578">
    <property type="component" value="Unassembled WGS sequence"/>
</dbReference>
<feature type="compositionally biased region" description="Basic residues" evidence="1">
    <location>
        <begin position="68"/>
        <end position="78"/>
    </location>
</feature>
<dbReference type="EMBL" id="VIIS01000263">
    <property type="protein sequence ID" value="KAF0311111.1"/>
    <property type="molecule type" value="Genomic_DNA"/>
</dbReference>
<feature type="compositionally biased region" description="Low complexity" evidence="1">
    <location>
        <begin position="236"/>
        <end position="246"/>
    </location>
</feature>
<comment type="caution">
    <text evidence="2">The sequence shown here is derived from an EMBL/GenBank/DDBJ whole genome shotgun (WGS) entry which is preliminary data.</text>
</comment>
<feature type="compositionally biased region" description="Low complexity" evidence="1">
    <location>
        <begin position="101"/>
        <end position="153"/>
    </location>
</feature>